<reference evidence="1" key="1">
    <citation type="journal article" date="2009" name="PLoS Genet.">
        <title>Sequencing, mapping, and analysis of 27,455 maize full-length cDNAs.</title>
        <authorList>
            <person name="Soderlund C."/>
            <person name="Descour A."/>
            <person name="Kudrna D."/>
            <person name="Bomhoff M."/>
            <person name="Boyd L."/>
            <person name="Currie J."/>
            <person name="Angelova A."/>
            <person name="Collura K."/>
            <person name="Wissotski M."/>
            <person name="Ashley E."/>
            <person name="Morrow D."/>
            <person name="Fernandes J."/>
            <person name="Walbot V."/>
            <person name="Yu Y."/>
        </authorList>
    </citation>
    <scope>NUCLEOTIDE SEQUENCE</scope>
    <source>
        <strain evidence="1">B73</strain>
    </source>
</reference>
<sequence length="91" mass="9495">MACHTYTCFTPCASLVSATSRFSPPGACSPSPSPSGLVWNLVFSLIPVSRLANCAPSWTATLGSGLFSEAICCQPSSMMRNRGGAPPLDRL</sequence>
<proteinExistence type="evidence at transcript level"/>
<evidence type="ECO:0000313" key="1">
    <source>
        <dbReference type="EMBL" id="ACN35403.1"/>
    </source>
</evidence>
<reference evidence="1" key="2">
    <citation type="submission" date="2012-06" db="EMBL/GenBank/DDBJ databases">
        <authorList>
            <person name="Yu Y."/>
            <person name="Currie J."/>
            <person name="Lomeli R."/>
            <person name="Angelova A."/>
            <person name="Collura K."/>
            <person name="Wissotski M."/>
            <person name="Campos D."/>
            <person name="Kudrna D."/>
            <person name="Golser W."/>
            <person name="Ashely E."/>
            <person name="Descour A."/>
            <person name="Fernandes J."/>
            <person name="Soderlund C."/>
            <person name="Walbot V."/>
        </authorList>
    </citation>
    <scope>NUCLEOTIDE SEQUENCE</scope>
    <source>
        <strain evidence="1">B73</strain>
    </source>
</reference>
<organism evidence="1">
    <name type="scientific">Zea mays</name>
    <name type="common">Maize</name>
    <dbReference type="NCBI Taxonomy" id="4577"/>
    <lineage>
        <taxon>Eukaryota</taxon>
        <taxon>Viridiplantae</taxon>
        <taxon>Streptophyta</taxon>
        <taxon>Embryophyta</taxon>
        <taxon>Tracheophyta</taxon>
        <taxon>Spermatophyta</taxon>
        <taxon>Magnoliopsida</taxon>
        <taxon>Liliopsida</taxon>
        <taxon>Poales</taxon>
        <taxon>Poaceae</taxon>
        <taxon>PACMAD clade</taxon>
        <taxon>Panicoideae</taxon>
        <taxon>Andropogonodae</taxon>
        <taxon>Andropogoneae</taxon>
        <taxon>Tripsacinae</taxon>
        <taxon>Zea</taxon>
    </lineage>
</organism>
<protein>
    <submittedName>
        <fullName evidence="1">Uncharacterized protein</fullName>
    </submittedName>
</protein>
<dbReference type="EMBL" id="BT068506">
    <property type="protein sequence ID" value="ACN35403.1"/>
    <property type="molecule type" value="mRNA"/>
</dbReference>
<accession>C0PJN7</accession>
<dbReference type="AlphaFoldDB" id="C0PJN7"/>
<name>C0PJN7_MAIZE</name>